<comment type="caution">
    <text evidence="1">The sequence shown here is derived from an EMBL/GenBank/DDBJ whole genome shotgun (WGS) entry which is preliminary data.</text>
</comment>
<dbReference type="AlphaFoldDB" id="A0AAD7FTX3"/>
<accession>A0AAD7FTX3</accession>
<dbReference type="Proteomes" id="UP001221142">
    <property type="component" value="Unassembled WGS sequence"/>
</dbReference>
<keyword evidence="2" id="KW-1185">Reference proteome</keyword>
<reference evidence="1" key="1">
    <citation type="submission" date="2023-03" db="EMBL/GenBank/DDBJ databases">
        <title>Massive genome expansion in bonnet fungi (Mycena s.s.) driven by repeated elements and novel gene families across ecological guilds.</title>
        <authorList>
            <consortium name="Lawrence Berkeley National Laboratory"/>
            <person name="Harder C.B."/>
            <person name="Miyauchi S."/>
            <person name="Viragh M."/>
            <person name="Kuo A."/>
            <person name="Thoen E."/>
            <person name="Andreopoulos B."/>
            <person name="Lu D."/>
            <person name="Skrede I."/>
            <person name="Drula E."/>
            <person name="Henrissat B."/>
            <person name="Morin E."/>
            <person name="Kohler A."/>
            <person name="Barry K."/>
            <person name="LaButti K."/>
            <person name="Morin E."/>
            <person name="Salamov A."/>
            <person name="Lipzen A."/>
            <person name="Mereny Z."/>
            <person name="Hegedus B."/>
            <person name="Baldrian P."/>
            <person name="Stursova M."/>
            <person name="Weitz H."/>
            <person name="Taylor A."/>
            <person name="Grigoriev I.V."/>
            <person name="Nagy L.G."/>
            <person name="Martin F."/>
            <person name="Kauserud H."/>
        </authorList>
    </citation>
    <scope>NUCLEOTIDE SEQUENCE</scope>
    <source>
        <strain evidence="1">9284</strain>
    </source>
</reference>
<protein>
    <submittedName>
        <fullName evidence="1">Uncharacterized protein</fullName>
    </submittedName>
</protein>
<sequence length="143" mass="15734">MTWESKPWQARFAGKAFHLLPLGTAGVASIGGFEIARRGSAEETIGKEGTRVKMKLGTRLTKRWTLWEVKVLGLSAKALGAFKVDDEDPVFCSPTFYPILSAFGGTTSKYPPGSSQMSKFEELQILQDLARFSSLFKILEDIG</sequence>
<evidence type="ECO:0000313" key="1">
    <source>
        <dbReference type="EMBL" id="KAJ7638898.1"/>
    </source>
</evidence>
<organism evidence="1 2">
    <name type="scientific">Roridomyces roridus</name>
    <dbReference type="NCBI Taxonomy" id="1738132"/>
    <lineage>
        <taxon>Eukaryota</taxon>
        <taxon>Fungi</taxon>
        <taxon>Dikarya</taxon>
        <taxon>Basidiomycota</taxon>
        <taxon>Agaricomycotina</taxon>
        <taxon>Agaricomycetes</taxon>
        <taxon>Agaricomycetidae</taxon>
        <taxon>Agaricales</taxon>
        <taxon>Marasmiineae</taxon>
        <taxon>Mycenaceae</taxon>
        <taxon>Roridomyces</taxon>
    </lineage>
</organism>
<gene>
    <name evidence="1" type="ORF">FB45DRAFT_863767</name>
</gene>
<name>A0AAD7FTX3_9AGAR</name>
<evidence type="ECO:0000313" key="2">
    <source>
        <dbReference type="Proteomes" id="UP001221142"/>
    </source>
</evidence>
<dbReference type="EMBL" id="JARKIF010000005">
    <property type="protein sequence ID" value="KAJ7638898.1"/>
    <property type="molecule type" value="Genomic_DNA"/>
</dbReference>
<proteinExistence type="predicted"/>